<dbReference type="PATRIC" id="fig|1076.23.peg.4015"/>
<organism evidence="2 3">
    <name type="scientific">Rhodopseudomonas palustris</name>
    <dbReference type="NCBI Taxonomy" id="1076"/>
    <lineage>
        <taxon>Bacteria</taxon>
        <taxon>Pseudomonadati</taxon>
        <taxon>Pseudomonadota</taxon>
        <taxon>Alphaproteobacteria</taxon>
        <taxon>Hyphomicrobiales</taxon>
        <taxon>Nitrobacteraceae</taxon>
        <taxon>Rhodopseudomonas</taxon>
    </lineage>
</organism>
<protein>
    <submittedName>
        <fullName evidence="2">Uncharacterized protein</fullName>
    </submittedName>
</protein>
<feature type="compositionally biased region" description="Basic and acidic residues" evidence="1">
    <location>
        <begin position="50"/>
        <end position="65"/>
    </location>
</feature>
<gene>
    <name evidence="2" type="ORF">OO17_28440</name>
</gene>
<proteinExistence type="predicted"/>
<accession>A0A0D7E125</accession>
<evidence type="ECO:0000256" key="1">
    <source>
        <dbReference type="SAM" id="MobiDB-lite"/>
    </source>
</evidence>
<dbReference type="AlphaFoldDB" id="A0A0D7E125"/>
<comment type="caution">
    <text evidence="2">The sequence shown here is derived from an EMBL/GenBank/DDBJ whole genome shotgun (WGS) entry which is preliminary data.</text>
</comment>
<feature type="compositionally biased region" description="Polar residues" evidence="1">
    <location>
        <begin position="40"/>
        <end position="49"/>
    </location>
</feature>
<evidence type="ECO:0000313" key="2">
    <source>
        <dbReference type="EMBL" id="KIZ33362.1"/>
    </source>
</evidence>
<dbReference type="Proteomes" id="UP000032515">
    <property type="component" value="Unassembled WGS sequence"/>
</dbReference>
<feature type="region of interest" description="Disordered" evidence="1">
    <location>
        <begin position="22"/>
        <end position="65"/>
    </location>
</feature>
<evidence type="ECO:0000313" key="3">
    <source>
        <dbReference type="Proteomes" id="UP000032515"/>
    </source>
</evidence>
<dbReference type="RefSeq" id="WP_044418446.1">
    <property type="nucleotide sequence ID" value="NZ_JXXE01000751.1"/>
</dbReference>
<dbReference type="EMBL" id="JXXE01000751">
    <property type="protein sequence ID" value="KIZ33362.1"/>
    <property type="molecule type" value="Genomic_DNA"/>
</dbReference>
<feature type="non-terminal residue" evidence="2">
    <location>
        <position position="1"/>
    </location>
</feature>
<name>A0A0D7E125_RHOPL</name>
<reference evidence="2 3" key="1">
    <citation type="submission" date="2014-11" db="EMBL/GenBank/DDBJ databases">
        <title>Genomics and ecophysiology of heterotrophic nitrogen fixing bacteria isolated from estuarine surface water.</title>
        <authorList>
            <person name="Bentzon-Tilia M."/>
            <person name="Severin I."/>
            <person name="Hansen L.H."/>
            <person name="Riemann L."/>
        </authorList>
    </citation>
    <scope>NUCLEOTIDE SEQUENCE [LARGE SCALE GENOMIC DNA]</scope>
    <source>
        <strain evidence="2 3">BAL398</strain>
    </source>
</reference>
<sequence length="65" mass="7183">DPICVGASCRYVMKEAMARQELADRNKRDTAVAGKRALSESKNNAPMNSKSEHAGATEERYQSRP</sequence>